<dbReference type="Proteomes" id="UP000027920">
    <property type="component" value="Unassembled WGS sequence"/>
</dbReference>
<dbReference type="InterPro" id="IPR021833">
    <property type="entry name" value="DUF3425"/>
</dbReference>
<comment type="caution">
    <text evidence="2">The sequence shown here is derived from an EMBL/GenBank/DDBJ whole genome shotgun (WGS) entry which is preliminary data.</text>
</comment>
<name>A0A072P5H0_9EURO</name>
<gene>
    <name evidence="2" type="ORF">A1O9_08624</name>
</gene>
<dbReference type="PANTHER" id="PTHR38116:SF1">
    <property type="entry name" value="BZIP DOMAIN-CONTAINING PROTEIN"/>
    <property type="match status" value="1"/>
</dbReference>
<proteinExistence type="predicted"/>
<accession>A0A072P5H0</accession>
<reference evidence="2 3" key="1">
    <citation type="submission" date="2013-03" db="EMBL/GenBank/DDBJ databases">
        <title>The Genome Sequence of Exophiala aquamarina CBS 119918.</title>
        <authorList>
            <consortium name="The Broad Institute Genomics Platform"/>
            <person name="Cuomo C."/>
            <person name="de Hoog S."/>
            <person name="Gorbushina A."/>
            <person name="Walker B."/>
            <person name="Young S.K."/>
            <person name="Zeng Q."/>
            <person name="Gargeya S."/>
            <person name="Fitzgerald M."/>
            <person name="Haas B."/>
            <person name="Abouelleil A."/>
            <person name="Allen A.W."/>
            <person name="Alvarado L."/>
            <person name="Arachchi H.M."/>
            <person name="Berlin A.M."/>
            <person name="Chapman S.B."/>
            <person name="Gainer-Dewar J."/>
            <person name="Goldberg J."/>
            <person name="Griggs A."/>
            <person name="Gujja S."/>
            <person name="Hansen M."/>
            <person name="Howarth C."/>
            <person name="Imamovic A."/>
            <person name="Ireland A."/>
            <person name="Larimer J."/>
            <person name="McCowan C."/>
            <person name="Murphy C."/>
            <person name="Pearson M."/>
            <person name="Poon T.W."/>
            <person name="Priest M."/>
            <person name="Roberts A."/>
            <person name="Saif S."/>
            <person name="Shea T."/>
            <person name="Sisk P."/>
            <person name="Sykes S."/>
            <person name="Wortman J."/>
            <person name="Nusbaum C."/>
            <person name="Birren B."/>
        </authorList>
    </citation>
    <scope>NUCLEOTIDE SEQUENCE [LARGE SCALE GENOMIC DNA]</scope>
    <source>
        <strain evidence="2 3">CBS 119918</strain>
    </source>
</reference>
<dbReference type="VEuPathDB" id="FungiDB:A1O9_08624"/>
<dbReference type="HOGENOM" id="CLU_033726_0_0_1"/>
<dbReference type="Pfam" id="PF11905">
    <property type="entry name" value="DUF3425"/>
    <property type="match status" value="1"/>
</dbReference>
<organism evidence="2 3">
    <name type="scientific">Exophiala aquamarina CBS 119918</name>
    <dbReference type="NCBI Taxonomy" id="1182545"/>
    <lineage>
        <taxon>Eukaryota</taxon>
        <taxon>Fungi</taxon>
        <taxon>Dikarya</taxon>
        <taxon>Ascomycota</taxon>
        <taxon>Pezizomycotina</taxon>
        <taxon>Eurotiomycetes</taxon>
        <taxon>Chaetothyriomycetidae</taxon>
        <taxon>Chaetothyriales</taxon>
        <taxon>Herpotrichiellaceae</taxon>
        <taxon>Exophiala</taxon>
    </lineage>
</organism>
<dbReference type="AlphaFoldDB" id="A0A072P5H0"/>
<feature type="compositionally biased region" description="Low complexity" evidence="1">
    <location>
        <begin position="233"/>
        <end position="245"/>
    </location>
</feature>
<dbReference type="OrthoDB" id="2245989at2759"/>
<feature type="region of interest" description="Disordered" evidence="1">
    <location>
        <begin position="225"/>
        <end position="263"/>
    </location>
</feature>
<evidence type="ECO:0000313" key="2">
    <source>
        <dbReference type="EMBL" id="KEF54972.1"/>
    </source>
</evidence>
<evidence type="ECO:0000313" key="3">
    <source>
        <dbReference type="Proteomes" id="UP000027920"/>
    </source>
</evidence>
<keyword evidence="3" id="KW-1185">Reference proteome</keyword>
<sequence>MPRRPLALDVPFVASFVDSMMTLILHCRRENGNKWTPVNSKIDDIRRGYQKVSSSTNGNALLMVKSYNASAGSVRQPHLNKIRQHVLRVVEVAVGSQDPARRRANISDFIFPLSSDHLIPLIHYNVWRAIVTNMILLGSAQMLLGCQSGDTDDSLLRVVPLPMPRAIPPSLQPTLLQQEINHESWIDLFPLPALRDTLIRAVGTYNECDLCGDMVGAIVEKGGAEDAQRDGISSSPSSGASRNTSITRPRGAPNPPSSAVLPDENKGLIIWGNPECIGSWEVSEGFARKWGWMIKEGCGELLRATDSHRQARSDDPIEWESFGIKCN</sequence>
<evidence type="ECO:0000256" key="1">
    <source>
        <dbReference type="SAM" id="MobiDB-lite"/>
    </source>
</evidence>
<dbReference type="PANTHER" id="PTHR38116">
    <property type="entry name" value="CHROMOSOME 7, WHOLE GENOME SHOTGUN SEQUENCE"/>
    <property type="match status" value="1"/>
</dbReference>
<protein>
    <submittedName>
        <fullName evidence="2">Uncharacterized protein</fullName>
    </submittedName>
</protein>
<dbReference type="RefSeq" id="XP_013257562.1">
    <property type="nucleotide sequence ID" value="XM_013402108.1"/>
</dbReference>
<dbReference type="GeneID" id="25283536"/>
<dbReference type="STRING" id="1182545.A0A072P5H0"/>
<dbReference type="EMBL" id="AMGV01000008">
    <property type="protein sequence ID" value="KEF54972.1"/>
    <property type="molecule type" value="Genomic_DNA"/>
</dbReference>